<dbReference type="GO" id="GO:0009313">
    <property type="term" value="P:oligosaccharide catabolic process"/>
    <property type="evidence" value="ECO:0007669"/>
    <property type="project" value="TreeGrafter"/>
</dbReference>
<evidence type="ECO:0000256" key="3">
    <source>
        <dbReference type="ARBA" id="ARBA00012733"/>
    </source>
</evidence>
<sequence length="482" mass="53966">MFSSIRTVIITKQNNQKLPHLTKMRKHIIFSLILSLSCLTGYAKTIQTPKDDGEFRTIVFDGTHSTVPYRIPAITETRKGTLLAVCDYRLNHSDIGWNNRNGLWQINVVMKTSQDFGRTWSDSVCVARGNEHATNPVRAAFGDPSIVADRTSDNVLLHCVAGKSGYQTATRQNPQHAVFFHSKDGGKTWDNGIELTEMIHGLYDGKLPNGGKPDGIFLTSGKIMQSRYIRKAKFYRLYIAHPIRQKGVDICGTFVIYSDDFGYTWHTLGNPSVAPSIAQDESKIEELPDGSVLLSCRNVYGGRRFNVFTYTNAKEATGSWGKEVMPENMTAKEVNACNGGILIVPAKRNIDGKQLFVALQSVPLSAKRDSVGFYYKEIARYADYSTAAALGKNWKKGLRVTDESSCYSTMVNMSNHRIGFLYEVRGQNDGYDIEFVSLSLNDITNGEYTILPHVDRTQFLKDVALARKGKTQPRNKSNIRKK</sequence>
<dbReference type="AlphaFoldDB" id="C9MSY8"/>
<dbReference type="PANTHER" id="PTHR10628:SF30">
    <property type="entry name" value="EXO-ALPHA-SIALIDASE"/>
    <property type="match status" value="1"/>
</dbReference>
<dbReference type="EMBL" id="ACVA01000067">
    <property type="protein sequence ID" value="EEX17464.1"/>
    <property type="molecule type" value="Genomic_DNA"/>
</dbReference>
<dbReference type="eggNOG" id="COG4409">
    <property type="taxonomic scope" value="Bacteria"/>
</dbReference>
<dbReference type="Pfam" id="PF13088">
    <property type="entry name" value="BNR_2"/>
    <property type="match status" value="1"/>
</dbReference>
<protein>
    <recommendedName>
        <fullName evidence="3">exo-alpha-sialidase</fullName>
        <ecNumber evidence="3">3.2.1.18</ecNumber>
    </recommendedName>
</protein>
<dbReference type="InterPro" id="IPR026856">
    <property type="entry name" value="Sialidase_fam"/>
</dbReference>
<dbReference type="SUPFAM" id="SSF50939">
    <property type="entry name" value="Sialidases"/>
    <property type="match status" value="1"/>
</dbReference>
<proteinExistence type="inferred from homology"/>
<evidence type="ECO:0000259" key="4">
    <source>
        <dbReference type="Pfam" id="PF13088"/>
    </source>
</evidence>
<reference evidence="5 6" key="1">
    <citation type="submission" date="2009-09" db="EMBL/GenBank/DDBJ databases">
        <authorList>
            <person name="Weinstock G."/>
            <person name="Sodergren E."/>
            <person name="Clifton S."/>
            <person name="Fulton L."/>
            <person name="Fulton B."/>
            <person name="Courtney L."/>
            <person name="Fronick C."/>
            <person name="Harrison M."/>
            <person name="Strong C."/>
            <person name="Farmer C."/>
            <person name="Delahaunty K."/>
            <person name="Markovic C."/>
            <person name="Hall O."/>
            <person name="Minx P."/>
            <person name="Tomlinson C."/>
            <person name="Mitreva M."/>
            <person name="Nelson J."/>
            <person name="Hou S."/>
            <person name="Wollam A."/>
            <person name="Pepin K.H."/>
            <person name="Johnson M."/>
            <person name="Bhonagiri V."/>
            <person name="Nash W.E."/>
            <person name="Warren W."/>
            <person name="Chinwalla A."/>
            <person name="Mardis E.R."/>
            <person name="Wilson R.K."/>
        </authorList>
    </citation>
    <scope>NUCLEOTIDE SEQUENCE [LARGE SCALE GENOMIC DNA]</scope>
    <source>
        <strain evidence="5 6">F0319</strain>
    </source>
</reference>
<dbReference type="InterPro" id="IPR036278">
    <property type="entry name" value="Sialidase_sf"/>
</dbReference>
<dbReference type="Gene3D" id="2.120.10.10">
    <property type="match status" value="1"/>
</dbReference>
<dbReference type="GO" id="GO:0004308">
    <property type="term" value="F:exo-alpha-sialidase activity"/>
    <property type="evidence" value="ECO:0007669"/>
    <property type="project" value="UniProtKB-EC"/>
</dbReference>
<dbReference type="PANTHER" id="PTHR10628">
    <property type="entry name" value="SIALIDASE"/>
    <property type="match status" value="1"/>
</dbReference>
<dbReference type="CDD" id="cd15482">
    <property type="entry name" value="Sialidase_non-viral"/>
    <property type="match status" value="1"/>
</dbReference>
<keyword evidence="6" id="KW-1185">Reference proteome</keyword>
<comment type="similarity">
    <text evidence="2">Belongs to the glycosyl hydrolase 33 family.</text>
</comment>
<organism evidence="5 6">
    <name type="scientific">Prevotella veroralis F0319</name>
    <dbReference type="NCBI Taxonomy" id="649761"/>
    <lineage>
        <taxon>Bacteria</taxon>
        <taxon>Pseudomonadati</taxon>
        <taxon>Bacteroidota</taxon>
        <taxon>Bacteroidia</taxon>
        <taxon>Bacteroidales</taxon>
        <taxon>Prevotellaceae</taxon>
        <taxon>Prevotella</taxon>
    </lineage>
</organism>
<dbReference type="GO" id="GO:0016020">
    <property type="term" value="C:membrane"/>
    <property type="evidence" value="ECO:0007669"/>
    <property type="project" value="TreeGrafter"/>
</dbReference>
<dbReference type="Proteomes" id="UP000003327">
    <property type="component" value="Unassembled WGS sequence"/>
</dbReference>
<dbReference type="STRING" id="649761.HMPREF0973_02757"/>
<name>C9MSY8_9BACT</name>
<dbReference type="GO" id="GO:0005737">
    <property type="term" value="C:cytoplasm"/>
    <property type="evidence" value="ECO:0007669"/>
    <property type="project" value="TreeGrafter"/>
</dbReference>
<dbReference type="GO" id="GO:0006689">
    <property type="term" value="P:ganglioside catabolic process"/>
    <property type="evidence" value="ECO:0007669"/>
    <property type="project" value="TreeGrafter"/>
</dbReference>
<feature type="domain" description="Sialidase" evidence="4">
    <location>
        <begin position="106"/>
        <end position="343"/>
    </location>
</feature>
<evidence type="ECO:0000256" key="1">
    <source>
        <dbReference type="ARBA" id="ARBA00000427"/>
    </source>
</evidence>
<dbReference type="HOGENOM" id="CLU_025267_1_0_10"/>
<evidence type="ECO:0000256" key="2">
    <source>
        <dbReference type="ARBA" id="ARBA00009348"/>
    </source>
</evidence>
<comment type="caution">
    <text evidence="5">The sequence shown here is derived from an EMBL/GenBank/DDBJ whole genome shotgun (WGS) entry which is preliminary data.</text>
</comment>
<accession>C9MSY8</accession>
<evidence type="ECO:0000313" key="6">
    <source>
        <dbReference type="Proteomes" id="UP000003327"/>
    </source>
</evidence>
<gene>
    <name evidence="5" type="ORF">HMPREF0973_02757</name>
</gene>
<evidence type="ECO:0000313" key="5">
    <source>
        <dbReference type="EMBL" id="EEX17464.1"/>
    </source>
</evidence>
<dbReference type="EC" id="3.2.1.18" evidence="3"/>
<comment type="catalytic activity">
    <reaction evidence="1">
        <text>Hydrolysis of alpha-(2-&gt;3)-, alpha-(2-&gt;6)-, alpha-(2-&gt;8)- glycosidic linkages of terminal sialic acid residues in oligosaccharides, glycoproteins, glycolipids, colominic acid and synthetic substrates.</text>
        <dbReference type="EC" id="3.2.1.18"/>
    </reaction>
</comment>
<dbReference type="InterPro" id="IPR011040">
    <property type="entry name" value="Sialidase"/>
</dbReference>